<dbReference type="OrthoDB" id="252178at2759"/>
<proteinExistence type="predicted"/>
<organism evidence="2 3">
    <name type="scientific">Trypanosoma cruzi Dm28c</name>
    <dbReference type="NCBI Taxonomy" id="1416333"/>
    <lineage>
        <taxon>Eukaryota</taxon>
        <taxon>Discoba</taxon>
        <taxon>Euglenozoa</taxon>
        <taxon>Kinetoplastea</taxon>
        <taxon>Metakinetoplastina</taxon>
        <taxon>Trypanosomatida</taxon>
        <taxon>Trypanosomatidae</taxon>
        <taxon>Trypanosoma</taxon>
        <taxon>Schizotrypanum</taxon>
    </lineage>
</organism>
<evidence type="ECO:0000313" key="2">
    <source>
        <dbReference type="EMBL" id="ESS63255.1"/>
    </source>
</evidence>
<dbReference type="VEuPathDB" id="TriTrypDB:TCDM_08952"/>
<name>V5AR49_TRYCR</name>
<reference evidence="2 3" key="1">
    <citation type="journal article" date="2014" name="Genome Announc.">
        <title>Trypanosoma cruzi Clone Dm28c Draft Genome Sequence.</title>
        <authorList>
            <person name="Grisard E.C."/>
            <person name="Teixeira S.M."/>
            <person name="de Almeida L.G."/>
            <person name="Stoco P.H."/>
            <person name="Gerber A.L."/>
            <person name="Talavera-Lopez C."/>
            <person name="Lima O.C."/>
            <person name="Andersson B."/>
            <person name="de Vasconcelos A.T."/>
        </authorList>
    </citation>
    <scope>NUCLEOTIDE SEQUENCE [LARGE SCALE GENOMIC DNA]</scope>
    <source>
        <strain evidence="2 3">Dm28c</strain>
    </source>
</reference>
<evidence type="ECO:0008006" key="4">
    <source>
        <dbReference type="Google" id="ProtNLM"/>
    </source>
</evidence>
<feature type="region of interest" description="Disordered" evidence="1">
    <location>
        <begin position="45"/>
        <end position="64"/>
    </location>
</feature>
<dbReference type="Proteomes" id="UP000017861">
    <property type="component" value="Unassembled WGS sequence"/>
</dbReference>
<accession>V5AR49</accession>
<comment type="caution">
    <text evidence="2">The sequence shown here is derived from an EMBL/GenBank/DDBJ whole genome shotgun (WGS) entry which is preliminary data.</text>
</comment>
<gene>
    <name evidence="2" type="ORF">TCDM_08952</name>
</gene>
<sequence>MSVVSYLWTRCIYTQRVQRSQRSYSQRSRPLKTARGCRLLTRADETVPSIPPSPTYPHTRRRTVPPTLHPVFRIARTNRREGQWSLSANKFTVARRTSDTHALDKLHEGSERGDSRDVCAVNVGAEDVPSVAIYNLLLHARTADQLGEPCGLFGGNSLRGAIDSTAAHQDAAVHVADGLNPAGHGDSGATKTCGAIRGEAGAPLDRGRMDQYIRSRTDWKQRVVLRLAWITASCWSEIVALTPNNSKLEADGAIILDWPVAPRTARVDPHRAFRFVRMRGQDALDTIKLCRTLRRNEKLTNLTAAHVERALAPWNATAHSIKRGALRHAAPIVETHDLDPHVISPLAKHVDPFDLPQSTVRYLWSYTTMLTQVSSLVALM</sequence>
<evidence type="ECO:0000256" key="1">
    <source>
        <dbReference type="SAM" id="MobiDB-lite"/>
    </source>
</evidence>
<protein>
    <recommendedName>
        <fullName evidence="4">Trans-sialidase</fullName>
    </recommendedName>
</protein>
<evidence type="ECO:0000313" key="3">
    <source>
        <dbReference type="Proteomes" id="UP000017861"/>
    </source>
</evidence>
<dbReference type="EMBL" id="AYLP01000135">
    <property type="protein sequence ID" value="ESS63255.1"/>
    <property type="molecule type" value="Genomic_DNA"/>
</dbReference>
<dbReference type="AlphaFoldDB" id="V5AR49"/>